<name>A0A5M6J268_9PROT</name>
<dbReference type="AlphaFoldDB" id="A0A5M6J268"/>
<comment type="caution">
    <text evidence="3">The sequence shown here is derived from an EMBL/GenBank/DDBJ whole genome shotgun (WGS) entry which is preliminary data.</text>
</comment>
<protein>
    <submittedName>
        <fullName evidence="3">DUF2059 domain-containing protein</fullName>
    </submittedName>
</protein>
<evidence type="ECO:0000313" key="3">
    <source>
        <dbReference type="EMBL" id="KAA5614329.1"/>
    </source>
</evidence>
<dbReference type="EMBL" id="VWPK01000002">
    <property type="protein sequence ID" value="KAA5614329.1"/>
    <property type="molecule type" value="Genomic_DNA"/>
</dbReference>
<feature type="chain" id="PRO_5024284338" evidence="1">
    <location>
        <begin position="25"/>
        <end position="174"/>
    </location>
</feature>
<dbReference type="RefSeq" id="WP_150038825.1">
    <property type="nucleotide sequence ID" value="NZ_OW485601.1"/>
</dbReference>
<accession>A0A5M6J268</accession>
<keyword evidence="1" id="KW-0732">Signal</keyword>
<reference evidence="3 4" key="1">
    <citation type="submission" date="2019-09" db="EMBL/GenBank/DDBJ databases">
        <title>Genome sequence of Rhodovastum atsumiense, a diverse member of the Acetobacteraceae family of non-sulfur purple photosynthetic bacteria.</title>
        <authorList>
            <person name="Meyer T."/>
            <person name="Kyndt J."/>
        </authorList>
    </citation>
    <scope>NUCLEOTIDE SEQUENCE [LARGE SCALE GENOMIC DNA]</scope>
    <source>
        <strain evidence="3 4">DSM 21279</strain>
    </source>
</reference>
<dbReference type="InterPro" id="IPR018637">
    <property type="entry name" value="DUF2059"/>
</dbReference>
<proteinExistence type="predicted"/>
<evidence type="ECO:0000256" key="1">
    <source>
        <dbReference type="SAM" id="SignalP"/>
    </source>
</evidence>
<dbReference type="Pfam" id="PF09832">
    <property type="entry name" value="DUF2059"/>
    <property type="match status" value="1"/>
</dbReference>
<dbReference type="OrthoDB" id="5327699at2"/>
<dbReference type="Proteomes" id="UP000325255">
    <property type="component" value="Unassembled WGS sequence"/>
</dbReference>
<sequence length="174" mass="18764">MPHPSFLLMLALLLPVAAAAQAPAAPPAAGSTIPVTAEGLREARALGELLSIPAQAQNFVGQIRNAVVNAAIRASGKSAEDAARIVDEIILPDFRAKLPEVEAMLVENLAAHYTVDDLRGMREFFSTPLGQRWLRGMPAVGRDETQRLQQLAQKLIRESTARHADALRARGVKF</sequence>
<gene>
    <name evidence="3" type="ORF">F1189_01680</name>
</gene>
<organism evidence="3 4">
    <name type="scientific">Rhodovastum atsumiense</name>
    <dbReference type="NCBI Taxonomy" id="504468"/>
    <lineage>
        <taxon>Bacteria</taxon>
        <taxon>Pseudomonadati</taxon>
        <taxon>Pseudomonadota</taxon>
        <taxon>Alphaproteobacteria</taxon>
        <taxon>Acetobacterales</taxon>
        <taxon>Acetobacteraceae</taxon>
        <taxon>Rhodovastum</taxon>
    </lineage>
</organism>
<feature type="domain" description="DUF2059" evidence="2">
    <location>
        <begin position="101"/>
        <end position="157"/>
    </location>
</feature>
<evidence type="ECO:0000313" key="4">
    <source>
        <dbReference type="Proteomes" id="UP000325255"/>
    </source>
</evidence>
<keyword evidence="4" id="KW-1185">Reference proteome</keyword>
<evidence type="ECO:0000259" key="2">
    <source>
        <dbReference type="Pfam" id="PF09832"/>
    </source>
</evidence>
<feature type="signal peptide" evidence="1">
    <location>
        <begin position="1"/>
        <end position="24"/>
    </location>
</feature>